<evidence type="ECO:0000313" key="1">
    <source>
        <dbReference type="EMBL" id="KAJ2984590.1"/>
    </source>
</evidence>
<accession>A0ACC1P0H3</accession>
<organism evidence="1 2">
    <name type="scientific">Trametes sanguinea</name>
    <dbReference type="NCBI Taxonomy" id="158606"/>
    <lineage>
        <taxon>Eukaryota</taxon>
        <taxon>Fungi</taxon>
        <taxon>Dikarya</taxon>
        <taxon>Basidiomycota</taxon>
        <taxon>Agaricomycotina</taxon>
        <taxon>Agaricomycetes</taxon>
        <taxon>Polyporales</taxon>
        <taxon>Polyporaceae</taxon>
        <taxon>Trametes</taxon>
    </lineage>
</organism>
<comment type="caution">
    <text evidence="1">The sequence shown here is derived from an EMBL/GenBank/DDBJ whole genome shotgun (WGS) entry which is preliminary data.</text>
</comment>
<reference evidence="1" key="1">
    <citation type="submission" date="2022-08" db="EMBL/GenBank/DDBJ databases">
        <title>Genome Sequence of Pycnoporus sanguineus.</title>
        <authorList>
            <person name="Buettner E."/>
        </authorList>
    </citation>
    <scope>NUCLEOTIDE SEQUENCE</scope>
    <source>
        <strain evidence="1">CG-C14</strain>
    </source>
</reference>
<dbReference type="Proteomes" id="UP001144978">
    <property type="component" value="Unassembled WGS sequence"/>
</dbReference>
<keyword evidence="2" id="KW-1185">Reference proteome</keyword>
<name>A0ACC1P0H3_9APHY</name>
<sequence length="641" mass="71946">MVSGWGHELLLNALHRHTRRAGRKPLNKTGLVITLSPNYGGKDREALTSEIRRNGGVVLDEWTTLFAMDGTITQKGQRWSLTANDIKWKNRNDVDRAFLISDEHIQKPKYLMALALGIPCVSVDWVREVVEKQMDLDWQPYLLPAGFSNHLHTRVSQLIDVDWGNSKHHLTDIATSQVPSKVFSGKSIVCVSPDFVPGRQRGKKNDNSSIDSVPRIILCMGADTVEAVTDEKYASHDIREYDYIVLREKQAFERLRGYERCVDVNWVKDCLISGRLDFFAVQICCRIAHATHSCETGYYSSLMWPGGHRGLGDERQKLPIRDAHIRLGSVCARVRGIRYPGLIDRANQQGGMSEARGGLIDLGKLDVGMSMTAQSPPSLGVSSGSPFTPLSRATRSRDPLIPIHLRRQRNCHASAPPQPQWRELVWAVWADLDFFALAQVDHEQTANTSTLGVMARFTRIADAGVASFQPPRACIRISLVASSPLSFKPPLPTFLSPARVFVRAAAPRHTLRGAAALIITYIAEFVHTHHASFVPQILQTAGSSNWPLHARRGEPQHILNYVATAFDRYVNTPATTAKLPRVTRPYPHDKEYWLGRVVIGAKMDERRTIHRTRINHPWMDLEARPSKYPALRRSTNGTAYL</sequence>
<proteinExistence type="predicted"/>
<dbReference type="EMBL" id="JANSHE010003773">
    <property type="protein sequence ID" value="KAJ2984590.1"/>
    <property type="molecule type" value="Genomic_DNA"/>
</dbReference>
<evidence type="ECO:0000313" key="2">
    <source>
        <dbReference type="Proteomes" id="UP001144978"/>
    </source>
</evidence>
<gene>
    <name evidence="1" type="ORF">NUW54_g10455</name>
</gene>
<protein>
    <submittedName>
        <fullName evidence="1">Uncharacterized protein</fullName>
    </submittedName>
</protein>